<name>A0A2M3ZY52_9DIPT</name>
<reference evidence="2" key="1">
    <citation type="submission" date="2018-01" db="EMBL/GenBank/DDBJ databases">
        <title>An insight into the sialome of Amazonian anophelines.</title>
        <authorList>
            <person name="Ribeiro J.M."/>
            <person name="Scarpassa V."/>
            <person name="Calvo E."/>
        </authorList>
    </citation>
    <scope>NUCLEOTIDE SEQUENCE</scope>
    <source>
        <tissue evidence="2">Salivary glands</tissue>
    </source>
</reference>
<accession>A0A2M3ZY52</accession>
<feature type="signal peptide" evidence="1">
    <location>
        <begin position="1"/>
        <end position="24"/>
    </location>
</feature>
<keyword evidence="1" id="KW-0732">Signal</keyword>
<feature type="chain" id="PRO_5014604249" evidence="1">
    <location>
        <begin position="25"/>
        <end position="91"/>
    </location>
</feature>
<dbReference type="AlphaFoldDB" id="A0A2M3ZY52"/>
<proteinExistence type="predicted"/>
<evidence type="ECO:0000256" key="1">
    <source>
        <dbReference type="SAM" id="SignalP"/>
    </source>
</evidence>
<dbReference type="EMBL" id="GGFM01012567">
    <property type="protein sequence ID" value="MBW33318.1"/>
    <property type="molecule type" value="Transcribed_RNA"/>
</dbReference>
<sequence>MRRGLRGLWSIGLPLCIQIMFGLGSPAASHRNSAVSPSAAFTISGSTVKYGTAFTARLIEYESALPTPFDTSHVYVPASSDETRRILSDLP</sequence>
<evidence type="ECO:0000313" key="2">
    <source>
        <dbReference type="EMBL" id="MBW33318.1"/>
    </source>
</evidence>
<protein>
    <submittedName>
        <fullName evidence="2">Putative secreted peptide</fullName>
    </submittedName>
</protein>
<organism evidence="2">
    <name type="scientific">Anopheles braziliensis</name>
    <dbReference type="NCBI Taxonomy" id="58242"/>
    <lineage>
        <taxon>Eukaryota</taxon>
        <taxon>Metazoa</taxon>
        <taxon>Ecdysozoa</taxon>
        <taxon>Arthropoda</taxon>
        <taxon>Hexapoda</taxon>
        <taxon>Insecta</taxon>
        <taxon>Pterygota</taxon>
        <taxon>Neoptera</taxon>
        <taxon>Endopterygota</taxon>
        <taxon>Diptera</taxon>
        <taxon>Nematocera</taxon>
        <taxon>Culicoidea</taxon>
        <taxon>Culicidae</taxon>
        <taxon>Anophelinae</taxon>
        <taxon>Anopheles</taxon>
    </lineage>
</organism>